<organism evidence="1 2">
    <name type="scientific">BD1-7 clade bacterium</name>
    <dbReference type="NCBI Taxonomy" id="2029982"/>
    <lineage>
        <taxon>Bacteria</taxon>
        <taxon>Pseudomonadati</taxon>
        <taxon>Pseudomonadota</taxon>
        <taxon>Gammaproteobacteria</taxon>
        <taxon>Cellvibrionales</taxon>
        <taxon>Spongiibacteraceae</taxon>
        <taxon>BD1-7 clade</taxon>
    </lineage>
</organism>
<dbReference type="InterPro" id="IPR021730">
    <property type="entry name" value="YdbH"/>
</dbReference>
<name>A0A5S9MVU0_9GAMM</name>
<protein>
    <recommendedName>
        <fullName evidence="3">Dicarboxylate transport domain-containing protein</fullName>
    </recommendedName>
</protein>
<dbReference type="OrthoDB" id="5596796at2"/>
<sequence length="811" mass="87806">MSRWLLGFIRLCLLLILLCVFVLGVLILQPSITQQLANYGLAYKGIRITCLTDIRLGIAFWSVGKICVNTRRYELNSSNIKVYDVWGQPSVEIAESTIVVFEAESSKSIPGKADVAGKPVEVENRVFALTTNLPSIHLQSLTLYWPNTLAHPLHFSVDYSAQGKVYVSGDVVVEAKIAEDGIHGSVIWNPSHVAEWLGWDLTSMGSVASRFSIEGNILGIQSALDHRFGFDSITCKPSLAIRGNPIIEIDMLTFDGHIVNDPMKDGPLSMDWVNASSCVDALTKPVQLIFNQPLLFSPTSLVSADTHISINKVDVQIDTLNLASDGTFALVAREDTQWRLESQGHWAMTPLAISSNNTQLAAREWKYNEISFQDVMVPMKWAWDANHGTKLSGEVDVAAIRMPELSAQGLHAVFDIGHKAASVQMEVAASLNAVTAATVEELKASDVSISLHGEAIEQTDGETGEYAALFTGTSRVGEVSMEGVFSSDVSGEHSISLSDTAIDGEHSLLFGGLLYMVVVQNKSTLHVSLPPQPVANITPLLPLALHAIEWQAGELSAALRWPIGAATGDLELAIDDLAGQYNDYRFSGIQVAGDMRVSSTGAEIVGGSASAEFVDLGVPVTGISANFDFENGLNRVVDLRGEIFGGHFSVSPIAIQKSEQHIDVAVTDIRARQLIALERESGIDVVSRLSGRLPVSVAMSSISVESGRLTQQGKGLIEIRNNAAFNTLKASQPGLSSVLGLLENMTVNTLDSAINLKPDGWLLMNMQIEGYNADQMQAVNFNYNHEENIFTLLKALRMGDIIADELSKELP</sequence>
<dbReference type="AlphaFoldDB" id="A0A5S9MVU0"/>
<evidence type="ECO:0008006" key="3">
    <source>
        <dbReference type="Google" id="ProtNLM"/>
    </source>
</evidence>
<dbReference type="EMBL" id="CACSII010000001">
    <property type="protein sequence ID" value="CAA0080778.1"/>
    <property type="molecule type" value="Genomic_DNA"/>
</dbReference>
<evidence type="ECO:0000313" key="1">
    <source>
        <dbReference type="EMBL" id="CAA0080778.1"/>
    </source>
</evidence>
<reference evidence="1 2" key="1">
    <citation type="submission" date="2019-11" db="EMBL/GenBank/DDBJ databases">
        <authorList>
            <person name="Holert J."/>
        </authorList>
    </citation>
    <scope>NUCLEOTIDE SEQUENCE [LARGE SCALE GENOMIC DNA]</scope>
    <source>
        <strain evidence="1">BC5_2</strain>
    </source>
</reference>
<gene>
    <name evidence="1" type="ORF">DPBNPPHM_00288</name>
</gene>
<dbReference type="Pfam" id="PF11739">
    <property type="entry name" value="YdbH-like"/>
    <property type="match status" value="1"/>
</dbReference>
<evidence type="ECO:0000313" key="2">
    <source>
        <dbReference type="Proteomes" id="UP000434580"/>
    </source>
</evidence>
<proteinExistence type="predicted"/>
<accession>A0A5S9MVU0</accession>
<dbReference type="Proteomes" id="UP000434580">
    <property type="component" value="Unassembled WGS sequence"/>
</dbReference>